<accession>A0A543CIK1</accession>
<feature type="transmembrane region" description="Helical" evidence="1">
    <location>
        <begin position="7"/>
        <end position="28"/>
    </location>
</feature>
<keyword evidence="3" id="KW-1185">Reference proteome</keyword>
<proteinExistence type="predicted"/>
<name>A0A543CIK1_9ACTN</name>
<evidence type="ECO:0000313" key="3">
    <source>
        <dbReference type="Proteomes" id="UP000316096"/>
    </source>
</evidence>
<keyword evidence="1" id="KW-0812">Transmembrane</keyword>
<dbReference type="Pfam" id="PF11377">
    <property type="entry name" value="DUF3180"/>
    <property type="match status" value="1"/>
</dbReference>
<sequence>MKPTRLPVVAVTLIVAAALTWAVVRFWYTSLPLLPWTMVPSLLLLTLGELYAAQVTRARIQRRPDTKPIDPLVAARLAALAKASAHAAAALGGVFAGMAVYLASSLDKPSPRRDFFVSGGTALAAVALIVGALILEHACRVPKGPEDEDENRPASRI</sequence>
<feature type="transmembrane region" description="Helical" evidence="1">
    <location>
        <begin position="34"/>
        <end position="53"/>
    </location>
</feature>
<dbReference type="RefSeq" id="WP_141955709.1">
    <property type="nucleotide sequence ID" value="NZ_VFOZ01000001.1"/>
</dbReference>
<evidence type="ECO:0000256" key="1">
    <source>
        <dbReference type="SAM" id="Phobius"/>
    </source>
</evidence>
<comment type="caution">
    <text evidence="2">The sequence shown here is derived from an EMBL/GenBank/DDBJ whole genome shotgun (WGS) entry which is preliminary data.</text>
</comment>
<gene>
    <name evidence="2" type="ORF">FB559_2468</name>
</gene>
<reference evidence="2 3" key="1">
    <citation type="submission" date="2019-06" db="EMBL/GenBank/DDBJ databases">
        <title>Sequencing the genomes of 1000 actinobacteria strains.</title>
        <authorList>
            <person name="Klenk H.-P."/>
        </authorList>
    </citation>
    <scope>NUCLEOTIDE SEQUENCE [LARGE SCALE GENOMIC DNA]</scope>
    <source>
        <strain evidence="2 3">DSM 102200</strain>
    </source>
</reference>
<dbReference type="AlphaFoldDB" id="A0A543CIK1"/>
<keyword evidence="1" id="KW-1133">Transmembrane helix</keyword>
<dbReference type="InterPro" id="IPR021517">
    <property type="entry name" value="DUF3180"/>
</dbReference>
<dbReference type="EMBL" id="VFOZ01000001">
    <property type="protein sequence ID" value="TQL96915.1"/>
    <property type="molecule type" value="Genomic_DNA"/>
</dbReference>
<feature type="transmembrane region" description="Helical" evidence="1">
    <location>
        <begin position="85"/>
        <end position="103"/>
    </location>
</feature>
<protein>
    <submittedName>
        <fullName evidence="2">Uncharacterized protein DUF3180</fullName>
    </submittedName>
</protein>
<keyword evidence="1" id="KW-0472">Membrane</keyword>
<feature type="transmembrane region" description="Helical" evidence="1">
    <location>
        <begin position="115"/>
        <end position="135"/>
    </location>
</feature>
<dbReference type="Proteomes" id="UP000316096">
    <property type="component" value="Unassembled WGS sequence"/>
</dbReference>
<organism evidence="2 3">
    <name type="scientific">Actinoallomurus bryophytorum</name>
    <dbReference type="NCBI Taxonomy" id="1490222"/>
    <lineage>
        <taxon>Bacteria</taxon>
        <taxon>Bacillati</taxon>
        <taxon>Actinomycetota</taxon>
        <taxon>Actinomycetes</taxon>
        <taxon>Streptosporangiales</taxon>
        <taxon>Thermomonosporaceae</taxon>
        <taxon>Actinoallomurus</taxon>
    </lineage>
</organism>
<evidence type="ECO:0000313" key="2">
    <source>
        <dbReference type="EMBL" id="TQL96915.1"/>
    </source>
</evidence>